<evidence type="ECO:0000313" key="2">
    <source>
        <dbReference type="EMBL" id="CAI3981503.1"/>
    </source>
</evidence>
<evidence type="ECO:0000313" key="3">
    <source>
        <dbReference type="EMBL" id="CAL4768815.1"/>
    </source>
</evidence>
<dbReference type="Proteomes" id="UP001152797">
    <property type="component" value="Unassembled WGS sequence"/>
</dbReference>
<keyword evidence="1" id="KW-0812">Transmembrane</keyword>
<accession>A0A9P1BZU4</accession>
<name>A0A9P1BZU4_9DINO</name>
<evidence type="ECO:0000256" key="1">
    <source>
        <dbReference type="SAM" id="Phobius"/>
    </source>
</evidence>
<dbReference type="AlphaFoldDB" id="A0A9P1BZU4"/>
<gene>
    <name evidence="2" type="ORF">C1SCF055_LOCUS9284</name>
</gene>
<reference evidence="2" key="1">
    <citation type="submission" date="2022-10" db="EMBL/GenBank/DDBJ databases">
        <authorList>
            <person name="Chen Y."/>
            <person name="Dougan E. K."/>
            <person name="Chan C."/>
            <person name="Rhodes N."/>
            <person name="Thang M."/>
        </authorList>
    </citation>
    <scope>NUCLEOTIDE SEQUENCE</scope>
</reference>
<reference evidence="3 4" key="2">
    <citation type="submission" date="2024-05" db="EMBL/GenBank/DDBJ databases">
        <authorList>
            <person name="Chen Y."/>
            <person name="Shah S."/>
            <person name="Dougan E. K."/>
            <person name="Thang M."/>
            <person name="Chan C."/>
        </authorList>
    </citation>
    <scope>NUCLEOTIDE SEQUENCE [LARGE SCALE GENOMIC DNA]</scope>
</reference>
<evidence type="ECO:0000313" key="4">
    <source>
        <dbReference type="Proteomes" id="UP001152797"/>
    </source>
</evidence>
<feature type="transmembrane region" description="Helical" evidence="1">
    <location>
        <begin position="272"/>
        <end position="298"/>
    </location>
</feature>
<comment type="caution">
    <text evidence="2">The sequence shown here is derived from an EMBL/GenBank/DDBJ whole genome shotgun (WGS) entry which is preliminary data.</text>
</comment>
<protein>
    <submittedName>
        <fullName evidence="2">Uncharacterized protein</fullName>
    </submittedName>
</protein>
<sequence length="980" mass="108520">MGASHGVELMAEQESSQPGLQSIISGPLDALDPPINCKEAFEETVALLRYPMDPITEGLKKELQITELDANSFVIKLILDGKKLDGFGYGKGDGTDRVRHWKKVVAKPEKLSISVTDYVPEALLGEWLSDAKEEAVSFCDAWRPYSSVPKMDLEKQKLLSTSPSSAPAASNGLVAPEDRIKLVLNVVGTCLTFAALISFLDLLLDYFVDTWLWPILGCLLVSGHLLLVLGLNQLGPEFRAAKQLALAALICESIAYVALGSTYFFRSFIVPFWWWHANVLIFIWPAMVLVQASIFFVLGAKSEATGLVRYLHYIAALGLFFVACVCFLCSCLLLFAGGTAIKDYVISILPGDGLAPPGIGEKVVTASTKTVFKVPICDMSNSSCSLKDMPLHQWTAVKPGGNTGCLLGDYVFRVWRGNSSKVLLTFDGGGSCWNWPTFVGAMCSPAVGFNWAGIMKIQDPGNPFYGYTLVEVVYCSGDAFAGASEHFWIMPAQSASAWKPMKGYANTLSVMEWTKAQFEGPEPGLTSPLESFVISGESAGALGVQLWQGDILERFKGRYQDKKTIFIADSFLGLQVNDVDALQRGIMDYWGLCETGIIPSPLLQRCRNRDINIRDLVLYNLKTYPEVRLLMPLSKFDQVQIIFGDLVIAFREPSSLLRDFLSGKTEKVKARLFNSSTFYKELTAHVSMFAAYPQFSVFLVNADYHGFTLLIPEKLNATTPAGLEDDCSKAQVGQRLLQWLNPETKQTNQCYNKEGEELWTGDFCNSSIPWEQGVLLGFLSASQEINFLQDPPQIEFCIDDKDGNRLANPETRDGLYSWSDNIVNNIHSFKTAKVKMTPDSTSIAEKGLKSMVSEPMDEHVSYENFFPQMVKFTRDFLAQVPGITLDETESEIRGSVTNEQGEVTRHLLKFSEATGEMTVTVSHQDKVRTELHRKVHSGPPLVLEAWDVDAEGHRLTGAAKAKEIQKNMNIMIDKANSWFG</sequence>
<dbReference type="EMBL" id="CAMXCT010000637">
    <property type="protein sequence ID" value="CAI3981503.1"/>
    <property type="molecule type" value="Genomic_DNA"/>
</dbReference>
<keyword evidence="1" id="KW-1133">Transmembrane helix</keyword>
<feature type="transmembrane region" description="Helical" evidence="1">
    <location>
        <begin position="210"/>
        <end position="232"/>
    </location>
</feature>
<dbReference type="EMBL" id="CAMXCT020000637">
    <property type="protein sequence ID" value="CAL1134878.1"/>
    <property type="molecule type" value="Genomic_DNA"/>
</dbReference>
<dbReference type="EMBL" id="CAMXCT030000637">
    <property type="protein sequence ID" value="CAL4768815.1"/>
    <property type="molecule type" value="Genomic_DNA"/>
</dbReference>
<keyword evidence="1" id="KW-0472">Membrane</keyword>
<feature type="transmembrane region" description="Helical" evidence="1">
    <location>
        <begin position="244"/>
        <end position="266"/>
    </location>
</feature>
<keyword evidence="4" id="KW-1185">Reference proteome</keyword>
<proteinExistence type="predicted"/>
<dbReference type="OrthoDB" id="417391at2759"/>
<feature type="transmembrane region" description="Helical" evidence="1">
    <location>
        <begin position="182"/>
        <end position="204"/>
    </location>
</feature>
<organism evidence="2">
    <name type="scientific">Cladocopium goreaui</name>
    <dbReference type="NCBI Taxonomy" id="2562237"/>
    <lineage>
        <taxon>Eukaryota</taxon>
        <taxon>Sar</taxon>
        <taxon>Alveolata</taxon>
        <taxon>Dinophyceae</taxon>
        <taxon>Suessiales</taxon>
        <taxon>Symbiodiniaceae</taxon>
        <taxon>Cladocopium</taxon>
    </lineage>
</organism>
<feature type="transmembrane region" description="Helical" evidence="1">
    <location>
        <begin position="310"/>
        <end position="336"/>
    </location>
</feature>